<evidence type="ECO:0008006" key="7">
    <source>
        <dbReference type="Google" id="ProtNLM"/>
    </source>
</evidence>
<dbReference type="EMBL" id="JAAGWB010000015">
    <property type="protein sequence ID" value="NEN50873.1"/>
    <property type="molecule type" value="Genomic_DNA"/>
</dbReference>
<keyword evidence="5" id="KW-1185">Reference proteome</keyword>
<keyword evidence="2" id="KW-0472">Membrane</keyword>
<feature type="transmembrane region" description="Helical" evidence="2">
    <location>
        <begin position="14"/>
        <end position="35"/>
    </location>
</feature>
<keyword evidence="2" id="KW-1133">Transmembrane helix</keyword>
<name>A0A6P0H6V1_9ACTN</name>
<dbReference type="Proteomes" id="UP000471152">
    <property type="component" value="Unassembled WGS sequence"/>
</dbReference>
<keyword evidence="2" id="KW-0812">Transmembrane</keyword>
<protein>
    <recommendedName>
        <fullName evidence="7">PASTA domain-containing protein</fullName>
    </recommendedName>
</protein>
<gene>
    <name evidence="4" type="ORF">G3R41_07940</name>
    <name evidence="3" type="ORF">GCU67_07940</name>
</gene>
<evidence type="ECO:0000313" key="3">
    <source>
        <dbReference type="EMBL" id="NEK94106.1"/>
    </source>
</evidence>
<organism evidence="4 6">
    <name type="scientific">Modestobacter muralis</name>
    <dbReference type="NCBI Taxonomy" id="1608614"/>
    <lineage>
        <taxon>Bacteria</taxon>
        <taxon>Bacillati</taxon>
        <taxon>Actinomycetota</taxon>
        <taxon>Actinomycetes</taxon>
        <taxon>Geodermatophilales</taxon>
        <taxon>Geodermatophilaceae</taxon>
        <taxon>Modestobacter</taxon>
    </lineage>
</organism>
<reference evidence="4 6" key="2">
    <citation type="submission" date="2020-02" db="EMBL/GenBank/DDBJ databases">
        <title>The WGS of Modestobacter muralis DSM 100205.</title>
        <authorList>
            <person name="Jiang Z."/>
        </authorList>
    </citation>
    <scope>NUCLEOTIDE SEQUENCE [LARGE SCALE GENOMIC DNA]</scope>
    <source>
        <strain evidence="4 6">DSM 100205</strain>
    </source>
</reference>
<dbReference type="Proteomes" id="UP000468828">
    <property type="component" value="Unassembled WGS sequence"/>
</dbReference>
<evidence type="ECO:0000313" key="6">
    <source>
        <dbReference type="Proteomes" id="UP000471152"/>
    </source>
</evidence>
<dbReference type="RefSeq" id="WP_163610563.1">
    <property type="nucleotide sequence ID" value="NZ_JAAGWB010000015.1"/>
</dbReference>
<comment type="caution">
    <text evidence="4">The sequence shown here is derived from an EMBL/GenBank/DDBJ whole genome shotgun (WGS) entry which is preliminary data.</text>
</comment>
<proteinExistence type="predicted"/>
<dbReference type="AlphaFoldDB" id="A0A6P0H6V1"/>
<feature type="region of interest" description="Disordered" evidence="1">
    <location>
        <begin position="125"/>
        <end position="149"/>
    </location>
</feature>
<reference evidence="3 5" key="1">
    <citation type="submission" date="2020-01" db="EMBL/GenBank/DDBJ databases">
        <title>the WGS Modestobacter muralis CPCC 204518.</title>
        <authorList>
            <person name="Jiang Z."/>
        </authorList>
    </citation>
    <scope>NUCLEOTIDE SEQUENCE [LARGE SCALE GENOMIC DNA]</scope>
    <source>
        <strain evidence="3 5">DSM 100205</strain>
    </source>
</reference>
<evidence type="ECO:0000313" key="5">
    <source>
        <dbReference type="Proteomes" id="UP000468828"/>
    </source>
</evidence>
<accession>A0A6P0H6V1</accession>
<evidence type="ECO:0000313" key="4">
    <source>
        <dbReference type="EMBL" id="NEN50873.1"/>
    </source>
</evidence>
<sequence>MDPERSTASTIGRWVGWVVVLALTVAVAVATTAVVGQVTERPLMRAAAPPSAASPSAPPAAEPVRADYEELPTRSLTGPLPDVAGRSVGEAEAALEQVGAAVLLVDSRNWSRPVGSDWVVCATGQSSRGDGSPTADVTVSAVPAGDPCA</sequence>
<dbReference type="EMBL" id="JAAGWH010000015">
    <property type="protein sequence ID" value="NEK94106.1"/>
    <property type="molecule type" value="Genomic_DNA"/>
</dbReference>
<evidence type="ECO:0000256" key="1">
    <source>
        <dbReference type="SAM" id="MobiDB-lite"/>
    </source>
</evidence>
<evidence type="ECO:0000256" key="2">
    <source>
        <dbReference type="SAM" id="Phobius"/>
    </source>
</evidence>